<dbReference type="AlphaFoldDB" id="A0A914R634"/>
<feature type="region of interest" description="Disordered" evidence="1">
    <location>
        <begin position="54"/>
        <end position="83"/>
    </location>
</feature>
<keyword evidence="2" id="KW-1185">Reference proteome</keyword>
<feature type="compositionally biased region" description="Basic and acidic residues" evidence="1">
    <location>
        <begin position="61"/>
        <end position="83"/>
    </location>
</feature>
<sequence>MRLFEVEEVSDCRYANLGDYNAAENDLDKALTMNRNHGNAQAYMVETLLQAAKKRKQISSAEKEEMRRSEHERKEKERRERRKAAEKLAEIERFIAQLKEEKT</sequence>
<protein>
    <submittedName>
        <fullName evidence="3">Tetratricopeptide repeat protein</fullName>
    </submittedName>
</protein>
<evidence type="ECO:0000313" key="3">
    <source>
        <dbReference type="WBParaSite" id="PEQ_0000012601-mRNA-1"/>
    </source>
</evidence>
<proteinExistence type="predicted"/>
<evidence type="ECO:0000313" key="2">
    <source>
        <dbReference type="Proteomes" id="UP000887564"/>
    </source>
</evidence>
<evidence type="ECO:0000256" key="1">
    <source>
        <dbReference type="SAM" id="MobiDB-lite"/>
    </source>
</evidence>
<name>A0A914R634_PAREQ</name>
<accession>A0A914R634</accession>
<dbReference type="Proteomes" id="UP000887564">
    <property type="component" value="Unplaced"/>
</dbReference>
<organism evidence="2 3">
    <name type="scientific">Parascaris equorum</name>
    <name type="common">Equine roundworm</name>
    <dbReference type="NCBI Taxonomy" id="6256"/>
    <lineage>
        <taxon>Eukaryota</taxon>
        <taxon>Metazoa</taxon>
        <taxon>Ecdysozoa</taxon>
        <taxon>Nematoda</taxon>
        <taxon>Chromadorea</taxon>
        <taxon>Rhabditida</taxon>
        <taxon>Spirurina</taxon>
        <taxon>Ascaridomorpha</taxon>
        <taxon>Ascaridoidea</taxon>
        <taxon>Ascarididae</taxon>
        <taxon>Parascaris</taxon>
    </lineage>
</organism>
<dbReference type="WBParaSite" id="PEQ_0000012601-mRNA-1">
    <property type="protein sequence ID" value="PEQ_0000012601-mRNA-1"/>
    <property type="gene ID" value="PEQ_0000012601"/>
</dbReference>
<reference evidence="3" key="1">
    <citation type="submission" date="2022-11" db="UniProtKB">
        <authorList>
            <consortium name="WormBaseParasite"/>
        </authorList>
    </citation>
    <scope>IDENTIFICATION</scope>
</reference>